<dbReference type="InterPro" id="IPR016161">
    <property type="entry name" value="Ald_DH/histidinol_DH"/>
</dbReference>
<dbReference type="InterPro" id="IPR016162">
    <property type="entry name" value="Ald_DH_N"/>
</dbReference>
<reference evidence="7 8" key="1">
    <citation type="submission" date="2021-05" db="EMBL/GenBank/DDBJ databases">
        <title>A Polyphasic approach of four new species of the genus Ohtaekwangia: Ohtaekwangia histidinii sp. nov., Ohtaekwangia cretensis sp. nov., Ohtaekwangia indiensis sp. nov., Ohtaekwangia reichenbachii sp. nov. from diverse environment.</title>
        <authorList>
            <person name="Octaviana S."/>
        </authorList>
    </citation>
    <scope>NUCLEOTIDE SEQUENCE [LARGE SCALE GENOMIC DNA]</scope>
    <source>
        <strain evidence="7 8">PWU20</strain>
    </source>
</reference>
<keyword evidence="3" id="KW-0520">NAD</keyword>
<gene>
    <name evidence="7" type="ORF">KK060_06220</name>
</gene>
<feature type="active site" evidence="4">
    <location>
        <position position="262"/>
    </location>
</feature>
<feature type="domain" description="Aldehyde dehydrogenase" evidence="6">
    <location>
        <begin position="25"/>
        <end position="483"/>
    </location>
</feature>
<evidence type="ECO:0000256" key="2">
    <source>
        <dbReference type="ARBA" id="ARBA00023002"/>
    </source>
</evidence>
<dbReference type="EMBL" id="JAHESD010000009">
    <property type="protein sequence ID" value="MBT1702865.1"/>
    <property type="molecule type" value="Genomic_DNA"/>
</dbReference>
<keyword evidence="8" id="KW-1185">Reference proteome</keyword>
<organism evidence="7 8">
    <name type="scientific">Chryseosolibacter indicus</name>
    <dbReference type="NCBI Taxonomy" id="2782351"/>
    <lineage>
        <taxon>Bacteria</taxon>
        <taxon>Pseudomonadati</taxon>
        <taxon>Bacteroidota</taxon>
        <taxon>Cytophagia</taxon>
        <taxon>Cytophagales</taxon>
        <taxon>Chryseotaleaceae</taxon>
        <taxon>Chryseosolibacter</taxon>
    </lineage>
</organism>
<dbReference type="InterPro" id="IPR029510">
    <property type="entry name" value="Ald_DH_CS_GLU"/>
</dbReference>
<evidence type="ECO:0000313" key="7">
    <source>
        <dbReference type="EMBL" id="MBT1702865.1"/>
    </source>
</evidence>
<dbReference type="Gene3D" id="3.40.605.10">
    <property type="entry name" value="Aldehyde Dehydrogenase, Chain A, domain 1"/>
    <property type="match status" value="1"/>
</dbReference>
<sequence>MVASEVRNDVALYDNLNKQFIDGQWIDGSEDDQLEVHNPFDNSVIATFKSVGKKDVDNAFQVAKERQRKWADELPTTKRDILIKAAQILMQRKDEAVDWLIKEVGSTYVKANVEVTQTYNMLLEASSYPTRLNGLIIPSLTPGKESYVFRKPLGVIAVISPWNFPMYLSMRSIAPAIACGNTVVVKPASQSPVTGGTFMAKVLEEAGLPPGVLNIVTGRSSVIGDYFTGHPVSKLVSFTGSTPVGKNIGKIGGEGLKKLALELGGNNPFIILDDANVDLAVKAAIFGRFMHQAEICMSTNRILIHKNIFEEFKEKFIAKASSLKYGDPRNEDIAIGPLIDNKAVKRVLDLIDRSVKAGAKLEIGGKAQGNVLQPTILSNVTKDTPIFKEEVFGPAVGLISFSNDDEAIELANATEFGLSGALHTTNLQRGIRVAREVETGMIHINDQSVNDEPNTPFGGEKQSGVGRFGNDFIIEEMTTVQWVSVQMTPRNYPI</sequence>
<dbReference type="Proteomes" id="UP000772618">
    <property type="component" value="Unassembled WGS sequence"/>
</dbReference>
<dbReference type="RefSeq" id="WP_254152835.1">
    <property type="nucleotide sequence ID" value="NZ_JAHESD010000009.1"/>
</dbReference>
<dbReference type="PANTHER" id="PTHR42986:SF1">
    <property type="entry name" value="BENZALDEHYDE DEHYDROGENASE YFMT"/>
    <property type="match status" value="1"/>
</dbReference>
<comment type="similarity">
    <text evidence="1 5">Belongs to the aldehyde dehydrogenase family.</text>
</comment>
<dbReference type="Pfam" id="PF00171">
    <property type="entry name" value="Aldedh"/>
    <property type="match status" value="1"/>
</dbReference>
<evidence type="ECO:0000259" key="6">
    <source>
        <dbReference type="Pfam" id="PF00171"/>
    </source>
</evidence>
<name>A0ABS5VN44_9BACT</name>
<dbReference type="InterPro" id="IPR015590">
    <property type="entry name" value="Aldehyde_DH_dom"/>
</dbReference>
<dbReference type="PROSITE" id="PS00687">
    <property type="entry name" value="ALDEHYDE_DEHYDR_GLU"/>
    <property type="match status" value="1"/>
</dbReference>
<keyword evidence="2 5" id="KW-0560">Oxidoreductase</keyword>
<evidence type="ECO:0000256" key="3">
    <source>
        <dbReference type="ARBA" id="ARBA00023027"/>
    </source>
</evidence>
<evidence type="ECO:0000256" key="4">
    <source>
        <dbReference type="PROSITE-ProRule" id="PRU10007"/>
    </source>
</evidence>
<evidence type="ECO:0000256" key="5">
    <source>
        <dbReference type="RuleBase" id="RU003345"/>
    </source>
</evidence>
<dbReference type="SUPFAM" id="SSF53720">
    <property type="entry name" value="ALDH-like"/>
    <property type="match status" value="1"/>
</dbReference>
<evidence type="ECO:0000256" key="1">
    <source>
        <dbReference type="ARBA" id="ARBA00009986"/>
    </source>
</evidence>
<proteinExistence type="inferred from homology"/>
<dbReference type="Gene3D" id="3.40.309.10">
    <property type="entry name" value="Aldehyde Dehydrogenase, Chain A, domain 2"/>
    <property type="match status" value="1"/>
</dbReference>
<dbReference type="PANTHER" id="PTHR42986">
    <property type="entry name" value="BENZALDEHYDE DEHYDROGENASE YFMT"/>
    <property type="match status" value="1"/>
</dbReference>
<comment type="caution">
    <text evidence="7">The sequence shown here is derived from an EMBL/GenBank/DDBJ whole genome shotgun (WGS) entry which is preliminary data.</text>
</comment>
<accession>A0ABS5VN44</accession>
<evidence type="ECO:0000313" key="8">
    <source>
        <dbReference type="Proteomes" id="UP000772618"/>
    </source>
</evidence>
<protein>
    <submittedName>
        <fullName evidence="7">Aldehyde dehydrogenase family protein</fullName>
    </submittedName>
</protein>
<dbReference type="InterPro" id="IPR016163">
    <property type="entry name" value="Ald_DH_C"/>
</dbReference>